<gene>
    <name evidence="7" type="primary">LOC120270768</name>
</gene>
<dbReference type="GO" id="GO:0048731">
    <property type="term" value="P:system development"/>
    <property type="evidence" value="ECO:0007669"/>
    <property type="project" value="TreeGrafter"/>
</dbReference>
<name>A0AB40C2C7_DIOCR</name>
<evidence type="ECO:0000259" key="5">
    <source>
        <dbReference type="PROSITE" id="PS51005"/>
    </source>
</evidence>
<dbReference type="GeneID" id="120270768"/>
<dbReference type="GO" id="GO:0003677">
    <property type="term" value="F:DNA binding"/>
    <property type="evidence" value="ECO:0007669"/>
    <property type="project" value="UniProtKB-KW"/>
</dbReference>
<dbReference type="PANTHER" id="PTHR31719:SF134">
    <property type="entry name" value="NAC DOMAIN-CONTAINING PROTEIN 104"/>
    <property type="match status" value="1"/>
</dbReference>
<dbReference type="Proteomes" id="UP001515500">
    <property type="component" value="Chromosome 10"/>
</dbReference>
<dbReference type="PROSITE" id="PS51005">
    <property type="entry name" value="NAC"/>
    <property type="match status" value="1"/>
</dbReference>
<sequence length="189" mass="22126">MSKDTKNKLPPGFHFFPSEEELVLHFLYNKASHLPCKPDIIPTVDLHHCDPWQLINGKALEGDNQWYFFTYKAEKAEDRVSGDGYWTPVTEDELVFSGENKVGVKKSLVYCIGEAPEGIKTSWLMHEYHLLDELVSNPNPNCSRRRSSKKRRHSRMIRSGLFAKFLIQVMEHKMRMRWSSHAWMKPSYL</sequence>
<keyword evidence="2" id="KW-0238">DNA-binding</keyword>
<evidence type="ECO:0000256" key="1">
    <source>
        <dbReference type="ARBA" id="ARBA00023015"/>
    </source>
</evidence>
<accession>A0AB40C2C7</accession>
<keyword evidence="4" id="KW-0539">Nucleus</keyword>
<dbReference type="PANTHER" id="PTHR31719">
    <property type="entry name" value="NAC TRANSCRIPTION FACTOR 56"/>
    <property type="match status" value="1"/>
</dbReference>
<dbReference type="Pfam" id="PF02365">
    <property type="entry name" value="NAM"/>
    <property type="match status" value="1"/>
</dbReference>
<dbReference type="InterPro" id="IPR036093">
    <property type="entry name" value="NAC_dom_sf"/>
</dbReference>
<dbReference type="InterPro" id="IPR003441">
    <property type="entry name" value="NAC-dom"/>
</dbReference>
<dbReference type="Gene3D" id="2.170.150.80">
    <property type="entry name" value="NAC domain"/>
    <property type="match status" value="1"/>
</dbReference>
<evidence type="ECO:0000313" key="7">
    <source>
        <dbReference type="RefSeq" id="XP_039133772.1"/>
    </source>
</evidence>
<feature type="domain" description="NAC" evidence="5">
    <location>
        <begin position="9"/>
        <end position="159"/>
    </location>
</feature>
<evidence type="ECO:0000256" key="2">
    <source>
        <dbReference type="ARBA" id="ARBA00023125"/>
    </source>
</evidence>
<dbReference type="AlphaFoldDB" id="A0AB40C2C7"/>
<keyword evidence="1" id="KW-0805">Transcription regulation</keyword>
<dbReference type="GO" id="GO:0006355">
    <property type="term" value="P:regulation of DNA-templated transcription"/>
    <property type="evidence" value="ECO:0007669"/>
    <property type="project" value="InterPro"/>
</dbReference>
<reference evidence="7" key="1">
    <citation type="submission" date="2025-08" db="UniProtKB">
        <authorList>
            <consortium name="RefSeq"/>
        </authorList>
    </citation>
    <scope>IDENTIFICATION</scope>
</reference>
<proteinExistence type="predicted"/>
<evidence type="ECO:0000256" key="3">
    <source>
        <dbReference type="ARBA" id="ARBA00023163"/>
    </source>
</evidence>
<organism evidence="6 7">
    <name type="scientific">Dioscorea cayennensis subsp. rotundata</name>
    <name type="common">White Guinea yam</name>
    <name type="synonym">Dioscorea rotundata</name>
    <dbReference type="NCBI Taxonomy" id="55577"/>
    <lineage>
        <taxon>Eukaryota</taxon>
        <taxon>Viridiplantae</taxon>
        <taxon>Streptophyta</taxon>
        <taxon>Embryophyta</taxon>
        <taxon>Tracheophyta</taxon>
        <taxon>Spermatophyta</taxon>
        <taxon>Magnoliopsida</taxon>
        <taxon>Liliopsida</taxon>
        <taxon>Dioscoreales</taxon>
        <taxon>Dioscoreaceae</taxon>
        <taxon>Dioscorea</taxon>
    </lineage>
</organism>
<evidence type="ECO:0000313" key="6">
    <source>
        <dbReference type="Proteomes" id="UP001515500"/>
    </source>
</evidence>
<dbReference type="SUPFAM" id="SSF101941">
    <property type="entry name" value="NAC domain"/>
    <property type="match status" value="1"/>
</dbReference>
<protein>
    <submittedName>
        <fullName evidence="7">NAC domain-containing protein 104-like isoform X2</fullName>
    </submittedName>
</protein>
<keyword evidence="6" id="KW-1185">Reference proteome</keyword>
<keyword evidence="3" id="KW-0804">Transcription</keyword>
<evidence type="ECO:0000256" key="4">
    <source>
        <dbReference type="ARBA" id="ARBA00023242"/>
    </source>
</evidence>
<dbReference type="RefSeq" id="XP_039133772.1">
    <property type="nucleotide sequence ID" value="XM_039277838.1"/>
</dbReference>